<proteinExistence type="predicted"/>
<name>A0AAU7S347_9HYPH</name>
<evidence type="ECO:0000313" key="1">
    <source>
        <dbReference type="EMBL" id="XBT96862.1"/>
    </source>
</evidence>
<keyword evidence="1" id="KW-0614">Plasmid</keyword>
<organism evidence="1">
    <name type="scientific">Rhizobium sp. ZPR3</name>
    <dbReference type="NCBI Taxonomy" id="3158967"/>
    <lineage>
        <taxon>Bacteria</taxon>
        <taxon>Pseudomonadati</taxon>
        <taxon>Pseudomonadota</taxon>
        <taxon>Alphaproteobacteria</taxon>
        <taxon>Hyphomicrobiales</taxon>
        <taxon>Rhizobiaceae</taxon>
        <taxon>Rhizobium/Agrobacterium group</taxon>
        <taxon>Rhizobium</taxon>
    </lineage>
</organism>
<sequence>MDADNGNRNATDQPTMETQLRRLPSFSFEIEAAVPYAMAVCFVHAHSETTKFDLPKIVATIDNDTSGLAEAH</sequence>
<accession>A0AAU7S347</accession>
<dbReference type="RefSeq" id="WP_349961706.1">
    <property type="nucleotide sequence ID" value="NZ_CP157962.1"/>
</dbReference>
<reference evidence="1" key="1">
    <citation type="submission" date="2024-06" db="EMBL/GenBank/DDBJ databases">
        <authorList>
            <person name="Li T."/>
            <person name="Gao R."/>
        </authorList>
    </citation>
    <scope>NUCLEOTIDE SEQUENCE</scope>
    <source>
        <strain evidence="1">ZPR3</strain>
        <plasmid evidence="1">unnamed2</plasmid>
    </source>
</reference>
<gene>
    <name evidence="1" type="ORF">ABM479_31975</name>
</gene>
<dbReference type="AlphaFoldDB" id="A0AAU7S347"/>
<protein>
    <submittedName>
        <fullName evidence="1">Uncharacterized protein</fullName>
    </submittedName>
</protein>
<dbReference type="EMBL" id="CP157962">
    <property type="protein sequence ID" value="XBT96862.1"/>
    <property type="molecule type" value="Genomic_DNA"/>
</dbReference>
<geneLocation type="plasmid" evidence="1">
    <name>unnamed2</name>
</geneLocation>